<reference evidence="5" key="1">
    <citation type="submission" date="2023-01" db="EMBL/GenBank/DDBJ databases">
        <title>Metagenome sequencing of chrysophaentin producing Chrysophaeum taylorii.</title>
        <authorList>
            <person name="Davison J."/>
            <person name="Bewley C."/>
        </authorList>
    </citation>
    <scope>NUCLEOTIDE SEQUENCE</scope>
    <source>
        <strain evidence="5">NIES-1699</strain>
    </source>
</reference>
<dbReference type="EMBL" id="JAQMWT010000005">
    <property type="protein sequence ID" value="KAJ8614449.1"/>
    <property type="molecule type" value="Genomic_DNA"/>
</dbReference>
<dbReference type="Gene3D" id="1.25.40.20">
    <property type="entry name" value="Ankyrin repeat-containing domain"/>
    <property type="match status" value="4"/>
</dbReference>
<keyword evidence="2 3" id="KW-0040">ANK repeat</keyword>
<dbReference type="Proteomes" id="UP001230188">
    <property type="component" value="Unassembled WGS sequence"/>
</dbReference>
<evidence type="ECO:0000313" key="6">
    <source>
        <dbReference type="Proteomes" id="UP001230188"/>
    </source>
</evidence>
<keyword evidence="1" id="KW-0677">Repeat</keyword>
<evidence type="ECO:0008006" key="7">
    <source>
        <dbReference type="Google" id="ProtNLM"/>
    </source>
</evidence>
<dbReference type="InterPro" id="IPR036770">
    <property type="entry name" value="Ankyrin_rpt-contain_sf"/>
</dbReference>
<dbReference type="SUPFAM" id="SSF48403">
    <property type="entry name" value="Ankyrin repeat"/>
    <property type="match status" value="1"/>
</dbReference>
<comment type="caution">
    <text evidence="5">The sequence shown here is derived from an EMBL/GenBank/DDBJ whole genome shotgun (WGS) entry which is preliminary data.</text>
</comment>
<feature type="region of interest" description="Disordered" evidence="4">
    <location>
        <begin position="268"/>
        <end position="289"/>
    </location>
</feature>
<dbReference type="PROSITE" id="PS50088">
    <property type="entry name" value="ANK_REPEAT"/>
    <property type="match status" value="2"/>
</dbReference>
<keyword evidence="6" id="KW-1185">Reference proteome</keyword>
<evidence type="ECO:0000256" key="2">
    <source>
        <dbReference type="ARBA" id="ARBA00023043"/>
    </source>
</evidence>
<evidence type="ECO:0000256" key="4">
    <source>
        <dbReference type="SAM" id="MobiDB-lite"/>
    </source>
</evidence>
<proteinExistence type="predicted"/>
<organism evidence="5 6">
    <name type="scientific">Chrysophaeum taylorii</name>
    <dbReference type="NCBI Taxonomy" id="2483200"/>
    <lineage>
        <taxon>Eukaryota</taxon>
        <taxon>Sar</taxon>
        <taxon>Stramenopiles</taxon>
        <taxon>Ochrophyta</taxon>
        <taxon>Pelagophyceae</taxon>
        <taxon>Pelagomonadales</taxon>
        <taxon>Pelagomonadaceae</taxon>
        <taxon>Chrysophaeum</taxon>
    </lineage>
</organism>
<dbReference type="PANTHER" id="PTHR24126:SF14">
    <property type="entry name" value="ANK_REP_REGION DOMAIN-CONTAINING PROTEIN"/>
    <property type="match status" value="1"/>
</dbReference>
<name>A0AAD7UPY3_9STRA</name>
<evidence type="ECO:0000256" key="3">
    <source>
        <dbReference type="PROSITE-ProRule" id="PRU00023"/>
    </source>
</evidence>
<evidence type="ECO:0000313" key="5">
    <source>
        <dbReference type="EMBL" id="KAJ8614449.1"/>
    </source>
</evidence>
<dbReference type="AlphaFoldDB" id="A0AAD7UPY3"/>
<dbReference type="SMART" id="SM00248">
    <property type="entry name" value="ANK"/>
    <property type="match status" value="5"/>
</dbReference>
<evidence type="ECO:0000256" key="1">
    <source>
        <dbReference type="ARBA" id="ARBA00022737"/>
    </source>
</evidence>
<dbReference type="PANTHER" id="PTHR24126">
    <property type="entry name" value="ANKYRIN REPEAT, PH AND SEC7 DOMAIN CONTAINING PROTEIN SECG-RELATED"/>
    <property type="match status" value="1"/>
</dbReference>
<dbReference type="Pfam" id="PF12796">
    <property type="entry name" value="Ank_2"/>
    <property type="match status" value="3"/>
</dbReference>
<gene>
    <name evidence="5" type="ORF">CTAYLR_000809</name>
</gene>
<dbReference type="InterPro" id="IPR002110">
    <property type="entry name" value="Ankyrin_rpt"/>
</dbReference>
<sequence>MRSAPALNAASLAGHLDVNGHVVDVARVLLENRANANQVTWRKDSPLCVACIGGYFKIVNLAGCDGATALALASQEYHVSIVQLLLSRGADSNRFDEGNNHLAVAGILLENGSGVNRKTGGFSPSYIASQKGNLAIARFLIENNGANVDDEIEGCTPSSVACERGHERSDFERLLFALLARRDGYLLDVVGLLLSKRANPNASDNGFSALMIASMAGHDPVVRLFLSNNNADVDGTDLDGSTSLYLASQYGHVAVATLLIDHGADVNSARNDGATPSRHRKPEGAFGGR</sequence>
<accession>A0AAD7UPY3</accession>
<dbReference type="PROSITE" id="PS50297">
    <property type="entry name" value="ANK_REP_REGION"/>
    <property type="match status" value="2"/>
</dbReference>
<feature type="repeat" description="ANK" evidence="3">
    <location>
        <begin position="239"/>
        <end position="271"/>
    </location>
</feature>
<feature type="repeat" description="ANK" evidence="3">
    <location>
        <begin position="65"/>
        <end position="97"/>
    </location>
</feature>
<protein>
    <recommendedName>
        <fullName evidence="7">Ankyrin repeat protein</fullName>
    </recommendedName>
</protein>